<feature type="compositionally biased region" description="Polar residues" evidence="1">
    <location>
        <begin position="98"/>
        <end position="110"/>
    </location>
</feature>
<dbReference type="EMBL" id="MRZV01000218">
    <property type="protein sequence ID" value="PIK55350.1"/>
    <property type="molecule type" value="Genomic_DNA"/>
</dbReference>
<evidence type="ECO:0000313" key="3">
    <source>
        <dbReference type="Proteomes" id="UP000230750"/>
    </source>
</evidence>
<feature type="region of interest" description="Disordered" evidence="1">
    <location>
        <begin position="1"/>
        <end position="266"/>
    </location>
</feature>
<dbReference type="AlphaFoldDB" id="A0A2G8L5E1"/>
<organism evidence="2 3">
    <name type="scientific">Stichopus japonicus</name>
    <name type="common">Sea cucumber</name>
    <dbReference type="NCBI Taxonomy" id="307972"/>
    <lineage>
        <taxon>Eukaryota</taxon>
        <taxon>Metazoa</taxon>
        <taxon>Echinodermata</taxon>
        <taxon>Eleutherozoa</taxon>
        <taxon>Echinozoa</taxon>
        <taxon>Holothuroidea</taxon>
        <taxon>Aspidochirotacea</taxon>
        <taxon>Aspidochirotida</taxon>
        <taxon>Stichopodidae</taxon>
        <taxon>Apostichopus</taxon>
    </lineage>
</organism>
<evidence type="ECO:0000313" key="2">
    <source>
        <dbReference type="EMBL" id="PIK55350.1"/>
    </source>
</evidence>
<feature type="compositionally biased region" description="Basic residues" evidence="1">
    <location>
        <begin position="123"/>
        <end position="132"/>
    </location>
</feature>
<keyword evidence="3" id="KW-1185">Reference proteome</keyword>
<evidence type="ECO:0000256" key="1">
    <source>
        <dbReference type="SAM" id="MobiDB-lite"/>
    </source>
</evidence>
<accession>A0A2G8L5E1</accession>
<proteinExistence type="predicted"/>
<sequence>MKKGSKNSPQRLTMSEPKKGKKAGNKGVSAKKPQSKTAQKMKPTEAKSGAADLEEKPISMKLFQEETAVVTRSSKKKAQKKPQSSTPKAAEKMPQADLDSSSQGDTTVNGLEQRVDKESNVSAKKKRTKRGRTPSQKKTATSTPESDHPNGKSLDSSLDSTLPIEADVRKTKKGKRKAEEEGDGVVSFPTTPALQIPSKKRKGELNTPAVTVKTPMPVGDDEWLSSSEATDGSAGEDISPVKSKKSDEKQVKQSGGKKLSAKERREKAKLRCPHILKCMNIPRGTKAAYLSLFFSEMDLNPQIKIKKLRQGGARARTKGH</sequence>
<comment type="caution">
    <text evidence="2">The sequence shown here is derived from an EMBL/GenBank/DDBJ whole genome shotgun (WGS) entry which is preliminary data.</text>
</comment>
<dbReference type="Proteomes" id="UP000230750">
    <property type="component" value="Unassembled WGS sequence"/>
</dbReference>
<reference evidence="2 3" key="1">
    <citation type="journal article" date="2017" name="PLoS Biol.">
        <title>The sea cucumber genome provides insights into morphological evolution and visceral regeneration.</title>
        <authorList>
            <person name="Zhang X."/>
            <person name="Sun L."/>
            <person name="Yuan J."/>
            <person name="Sun Y."/>
            <person name="Gao Y."/>
            <person name="Zhang L."/>
            <person name="Li S."/>
            <person name="Dai H."/>
            <person name="Hamel J.F."/>
            <person name="Liu C."/>
            <person name="Yu Y."/>
            <person name="Liu S."/>
            <person name="Lin W."/>
            <person name="Guo K."/>
            <person name="Jin S."/>
            <person name="Xu P."/>
            <person name="Storey K.B."/>
            <person name="Huan P."/>
            <person name="Zhang T."/>
            <person name="Zhou Y."/>
            <person name="Zhang J."/>
            <person name="Lin C."/>
            <person name="Li X."/>
            <person name="Xing L."/>
            <person name="Huo D."/>
            <person name="Sun M."/>
            <person name="Wang L."/>
            <person name="Mercier A."/>
            <person name="Li F."/>
            <person name="Yang H."/>
            <person name="Xiang J."/>
        </authorList>
    </citation>
    <scope>NUCLEOTIDE SEQUENCE [LARGE SCALE GENOMIC DNA]</scope>
    <source>
        <strain evidence="2">Shaxun</strain>
        <tissue evidence="2">Muscle</tissue>
    </source>
</reference>
<gene>
    <name evidence="2" type="ORF">BSL78_07720</name>
</gene>
<name>A0A2G8L5E1_STIJA</name>
<protein>
    <submittedName>
        <fullName evidence="2">Uncharacterized protein</fullName>
    </submittedName>
</protein>
<feature type="compositionally biased region" description="Polar residues" evidence="1">
    <location>
        <begin position="133"/>
        <end position="144"/>
    </location>
</feature>
<feature type="compositionally biased region" description="Polar residues" evidence="1">
    <location>
        <begin position="1"/>
        <end position="13"/>
    </location>
</feature>